<dbReference type="EMBL" id="JAVRAF010000012">
    <property type="protein sequence ID" value="MDX8305015.1"/>
    <property type="molecule type" value="Genomic_DNA"/>
</dbReference>
<dbReference type="InterPro" id="IPR013325">
    <property type="entry name" value="RNA_pol_sigma_r2"/>
</dbReference>
<dbReference type="RefSeq" id="WP_077123110.1">
    <property type="nucleotide sequence ID" value="NZ_CP133552.1"/>
</dbReference>
<reference evidence="7 11" key="3">
    <citation type="journal article" date="2023" name="Phytobiomes J">
        <title>Deciphering the key players within the bacterial microbiota associated with aerial crown gall tumors on rhododendron: Insights into the gallobiome.</title>
        <authorList>
            <person name="Kuzmanovic N."/>
            <person name="Nesme J."/>
            <person name="Wolf J."/>
            <person name="Neumann-Schaal M."/>
            <person name="Petersen J."/>
            <person name="Fernandez-Gnecco G."/>
            <person name="Sproeer C."/>
            <person name="Bunk B."/>
            <person name="Overmann J."/>
            <person name="Sorensen S.J."/>
            <person name="Idczak E."/>
            <person name="Smalla K."/>
        </authorList>
    </citation>
    <scope>NUCLEOTIDE SEQUENCE [LARGE SCALE GENOMIC DNA]</scope>
    <source>
        <strain evidence="7">Rho-11.1</strain>
        <strain evidence="8">Rho-14.1</strain>
        <strain evidence="11">rho-14.1</strain>
    </source>
</reference>
<dbReference type="InterPro" id="IPR014284">
    <property type="entry name" value="RNA_pol_sigma-70_dom"/>
</dbReference>
<name>A0A1R3UA14_9HYPH</name>
<dbReference type="Proteomes" id="UP001277561">
    <property type="component" value="Unassembled WGS sequence"/>
</dbReference>
<comment type="similarity">
    <text evidence="1">Belongs to the sigma-70 factor family. ECF subfamily.</text>
</comment>
<keyword evidence="2" id="KW-0805">Transcription regulation</keyword>
<dbReference type="SUPFAM" id="SSF88946">
    <property type="entry name" value="Sigma2 domain of RNA polymerase sigma factors"/>
    <property type="match status" value="1"/>
</dbReference>
<evidence type="ECO:0000256" key="1">
    <source>
        <dbReference type="ARBA" id="ARBA00010641"/>
    </source>
</evidence>
<accession>A0A1R3UA14</accession>
<dbReference type="GO" id="GO:0006352">
    <property type="term" value="P:DNA-templated transcription initiation"/>
    <property type="evidence" value="ECO:0007669"/>
    <property type="project" value="InterPro"/>
</dbReference>
<dbReference type="GO" id="GO:0003677">
    <property type="term" value="F:DNA binding"/>
    <property type="evidence" value="ECO:0007669"/>
    <property type="project" value="InterPro"/>
</dbReference>
<evidence type="ECO:0000256" key="4">
    <source>
        <dbReference type="ARBA" id="ARBA00023163"/>
    </source>
</evidence>
<gene>
    <name evidence="9" type="primary">fecI</name>
    <name evidence="9" type="ORF">DSM25559_5236</name>
    <name evidence="7" type="ORF">RMR22_22445</name>
    <name evidence="8" type="ORF">RMS29_24055</name>
</gene>
<dbReference type="PANTHER" id="PTHR43133">
    <property type="entry name" value="RNA POLYMERASE ECF-TYPE SIGMA FACTO"/>
    <property type="match status" value="1"/>
</dbReference>
<evidence type="ECO:0000313" key="11">
    <source>
        <dbReference type="Proteomes" id="UP001277561"/>
    </source>
</evidence>
<keyword evidence="3" id="KW-0731">Sigma factor</keyword>
<dbReference type="Gene3D" id="1.10.10.10">
    <property type="entry name" value="Winged helix-like DNA-binding domain superfamily/Winged helix DNA-binding domain"/>
    <property type="match status" value="1"/>
</dbReference>
<evidence type="ECO:0000259" key="6">
    <source>
        <dbReference type="Pfam" id="PF08281"/>
    </source>
</evidence>
<sequence length="167" mass="18975">MTWDLHGLFLRHANGIARSLRRRGLSEETAADITQDTFLRVLLVPPAENVTNSNPAAYLYQVSRNLGINHQRRECLMDTVDLGDESVTNIVDPSPLPDTVVYDRQRLRLTEEALAELPERTRRAFELHRLGERTISDVGQEVGLSTSRTWALIRDAYRHIVIRTGGM</sequence>
<reference evidence="9" key="1">
    <citation type="submission" date="2016-10" db="EMBL/GenBank/DDBJ databases">
        <authorList>
            <person name="de Groot N.N."/>
        </authorList>
    </citation>
    <scope>NUCLEOTIDE SEQUENCE [LARGE SCALE GENOMIC DNA]</scope>
    <source>
        <strain evidence="9">DSM25559</strain>
    </source>
</reference>
<evidence type="ECO:0000313" key="9">
    <source>
        <dbReference type="EMBL" id="SCX35963.1"/>
    </source>
</evidence>
<dbReference type="GO" id="GO:0016987">
    <property type="term" value="F:sigma factor activity"/>
    <property type="evidence" value="ECO:0007669"/>
    <property type="project" value="UniProtKB-KW"/>
</dbReference>
<evidence type="ECO:0000259" key="5">
    <source>
        <dbReference type="Pfam" id="PF04542"/>
    </source>
</evidence>
<evidence type="ECO:0000256" key="2">
    <source>
        <dbReference type="ARBA" id="ARBA00023015"/>
    </source>
</evidence>
<feature type="domain" description="RNA polymerase sigma-70 region 2" evidence="5">
    <location>
        <begin position="8"/>
        <end position="74"/>
    </location>
</feature>
<dbReference type="InterPro" id="IPR013324">
    <property type="entry name" value="RNA_pol_sigma_r3/r4-like"/>
</dbReference>
<evidence type="ECO:0000313" key="10">
    <source>
        <dbReference type="Proteomes" id="UP000187891"/>
    </source>
</evidence>
<proteinExistence type="inferred from homology"/>
<dbReference type="SUPFAM" id="SSF88659">
    <property type="entry name" value="Sigma3 and sigma4 domains of RNA polymerase sigma factors"/>
    <property type="match status" value="1"/>
</dbReference>
<dbReference type="Gene3D" id="1.10.1740.10">
    <property type="match status" value="1"/>
</dbReference>
<evidence type="ECO:0000313" key="8">
    <source>
        <dbReference type="EMBL" id="MDX8332291.1"/>
    </source>
</evidence>
<dbReference type="STRING" id="1907666.DSM25559_5236"/>
<dbReference type="NCBIfam" id="TIGR02937">
    <property type="entry name" value="sigma70-ECF"/>
    <property type="match status" value="1"/>
</dbReference>
<dbReference type="InterPro" id="IPR036388">
    <property type="entry name" value="WH-like_DNA-bd_sf"/>
</dbReference>
<dbReference type="EMBL" id="JAVRAD010000016">
    <property type="protein sequence ID" value="MDX8332291.1"/>
    <property type="molecule type" value="Genomic_DNA"/>
</dbReference>
<dbReference type="InterPro" id="IPR007627">
    <property type="entry name" value="RNA_pol_sigma70_r2"/>
</dbReference>
<dbReference type="PANTHER" id="PTHR43133:SF63">
    <property type="entry name" value="RNA POLYMERASE SIGMA FACTOR FECI-RELATED"/>
    <property type="match status" value="1"/>
</dbReference>
<feature type="domain" description="RNA polymerase sigma factor 70 region 4 type 2" evidence="6">
    <location>
        <begin position="110"/>
        <end position="159"/>
    </location>
</feature>
<keyword evidence="11" id="KW-1185">Reference proteome</keyword>
<organism evidence="9 10">
    <name type="scientific">Agrobacterium rosae</name>
    <dbReference type="NCBI Taxonomy" id="1972867"/>
    <lineage>
        <taxon>Bacteria</taxon>
        <taxon>Pseudomonadati</taxon>
        <taxon>Pseudomonadota</taxon>
        <taxon>Alphaproteobacteria</taxon>
        <taxon>Hyphomicrobiales</taxon>
        <taxon>Rhizobiaceae</taxon>
        <taxon>Rhizobium/Agrobacterium group</taxon>
        <taxon>Agrobacterium</taxon>
    </lineage>
</organism>
<dbReference type="Pfam" id="PF04542">
    <property type="entry name" value="Sigma70_r2"/>
    <property type="match status" value="1"/>
</dbReference>
<dbReference type="Proteomes" id="UP000187891">
    <property type="component" value="Unassembled WGS sequence"/>
</dbReference>
<dbReference type="AlphaFoldDB" id="A0A1R3UA14"/>
<reference evidence="10" key="2">
    <citation type="submission" date="2016-10" db="EMBL/GenBank/DDBJ databases">
        <authorList>
            <person name="Wibberg D."/>
        </authorList>
    </citation>
    <scope>NUCLEOTIDE SEQUENCE [LARGE SCALE GENOMIC DNA]</scope>
</reference>
<keyword evidence="4" id="KW-0804">Transcription</keyword>
<dbReference type="EMBL" id="FMUE01000025">
    <property type="protein sequence ID" value="SCX35963.1"/>
    <property type="molecule type" value="Genomic_DNA"/>
</dbReference>
<dbReference type="InterPro" id="IPR039425">
    <property type="entry name" value="RNA_pol_sigma-70-like"/>
</dbReference>
<evidence type="ECO:0000256" key="3">
    <source>
        <dbReference type="ARBA" id="ARBA00023082"/>
    </source>
</evidence>
<protein>
    <submittedName>
        <fullName evidence="9">Putative RNA polymerase sigma factor FecI</fullName>
    </submittedName>
    <submittedName>
        <fullName evidence="7">Sigma-70 family RNA polymerase sigma factor</fullName>
    </submittedName>
</protein>
<evidence type="ECO:0000313" key="7">
    <source>
        <dbReference type="EMBL" id="MDX8305015.1"/>
    </source>
</evidence>
<dbReference type="InterPro" id="IPR013249">
    <property type="entry name" value="RNA_pol_sigma70_r4_t2"/>
</dbReference>
<dbReference type="Pfam" id="PF08281">
    <property type="entry name" value="Sigma70_r4_2"/>
    <property type="match status" value="1"/>
</dbReference>